<gene>
    <name evidence="1" type="ORF">RRG08_010524</name>
</gene>
<evidence type="ECO:0000313" key="2">
    <source>
        <dbReference type="Proteomes" id="UP001283361"/>
    </source>
</evidence>
<proteinExistence type="predicted"/>
<accession>A0AAE1ANM2</accession>
<dbReference type="Proteomes" id="UP001283361">
    <property type="component" value="Unassembled WGS sequence"/>
</dbReference>
<protein>
    <submittedName>
        <fullName evidence="1">Uncharacterized protein</fullName>
    </submittedName>
</protein>
<comment type="caution">
    <text evidence="1">The sequence shown here is derived from an EMBL/GenBank/DDBJ whole genome shotgun (WGS) entry which is preliminary data.</text>
</comment>
<name>A0AAE1ANM2_9GAST</name>
<dbReference type="AlphaFoldDB" id="A0AAE1ANM2"/>
<evidence type="ECO:0000313" key="1">
    <source>
        <dbReference type="EMBL" id="KAK3791124.1"/>
    </source>
</evidence>
<organism evidence="1 2">
    <name type="scientific">Elysia crispata</name>
    <name type="common">lettuce slug</name>
    <dbReference type="NCBI Taxonomy" id="231223"/>
    <lineage>
        <taxon>Eukaryota</taxon>
        <taxon>Metazoa</taxon>
        <taxon>Spiralia</taxon>
        <taxon>Lophotrochozoa</taxon>
        <taxon>Mollusca</taxon>
        <taxon>Gastropoda</taxon>
        <taxon>Heterobranchia</taxon>
        <taxon>Euthyneura</taxon>
        <taxon>Panpulmonata</taxon>
        <taxon>Sacoglossa</taxon>
        <taxon>Placobranchoidea</taxon>
        <taxon>Plakobranchidae</taxon>
        <taxon>Elysia</taxon>
    </lineage>
</organism>
<dbReference type="EMBL" id="JAWDGP010001486">
    <property type="protein sequence ID" value="KAK3791124.1"/>
    <property type="molecule type" value="Genomic_DNA"/>
</dbReference>
<sequence>MLRYDDSRIDTATSMVHEFSAGSQTLNQARSLTSLNTVGRGRAGRDHIYTRGARLTAHSVPLVSHYYSPVIIIIS</sequence>
<keyword evidence="2" id="KW-1185">Reference proteome</keyword>
<reference evidence="1" key="1">
    <citation type="journal article" date="2023" name="G3 (Bethesda)">
        <title>A reference genome for the long-term kleptoplast-retaining sea slug Elysia crispata morphotype clarki.</title>
        <authorList>
            <person name="Eastman K.E."/>
            <person name="Pendleton A.L."/>
            <person name="Shaikh M.A."/>
            <person name="Suttiyut T."/>
            <person name="Ogas R."/>
            <person name="Tomko P."/>
            <person name="Gavelis G."/>
            <person name="Widhalm J.R."/>
            <person name="Wisecaver J.H."/>
        </authorList>
    </citation>
    <scope>NUCLEOTIDE SEQUENCE</scope>
    <source>
        <strain evidence="1">ECLA1</strain>
    </source>
</reference>